<evidence type="ECO:0000256" key="8">
    <source>
        <dbReference type="HAMAP-Rule" id="MF_01430"/>
    </source>
</evidence>
<comment type="subunit">
    <text evidence="8">Part of the Bam complex.</text>
</comment>
<dbReference type="PIRSF" id="PIRSF006076">
    <property type="entry name" value="OM_assembly_OMP85"/>
    <property type="match status" value="1"/>
</dbReference>
<proteinExistence type="inferred from homology"/>
<keyword evidence="12" id="KW-1185">Reference proteome</keyword>
<evidence type="ECO:0000256" key="5">
    <source>
        <dbReference type="ARBA" id="ARBA00022737"/>
    </source>
</evidence>
<dbReference type="EMBL" id="BAAAEU010000025">
    <property type="protein sequence ID" value="GAA0722695.1"/>
    <property type="molecule type" value="Genomic_DNA"/>
</dbReference>
<dbReference type="InterPro" id="IPR000184">
    <property type="entry name" value="Bac_surfAg_D15"/>
</dbReference>
<evidence type="ECO:0000256" key="1">
    <source>
        <dbReference type="ARBA" id="ARBA00004370"/>
    </source>
</evidence>
<feature type="domain" description="POTRA" evidence="10">
    <location>
        <begin position="24"/>
        <end position="91"/>
    </location>
</feature>
<reference evidence="11 12" key="1">
    <citation type="journal article" date="2019" name="Int. J. Syst. Evol. Microbiol.">
        <title>The Global Catalogue of Microorganisms (GCM) 10K type strain sequencing project: providing services to taxonomists for standard genome sequencing and annotation.</title>
        <authorList>
            <consortium name="The Broad Institute Genomics Platform"/>
            <consortium name="The Broad Institute Genome Sequencing Center for Infectious Disease"/>
            <person name="Wu L."/>
            <person name="Ma J."/>
        </authorList>
    </citation>
    <scope>NUCLEOTIDE SEQUENCE [LARGE SCALE GENOMIC DNA]</scope>
    <source>
        <strain evidence="11 12">JCM 15421</strain>
    </source>
</reference>
<protein>
    <recommendedName>
        <fullName evidence="8 9">Outer membrane protein assembly factor BamA</fullName>
    </recommendedName>
</protein>
<comment type="similarity">
    <text evidence="8">Belongs to the BamA family.</text>
</comment>
<dbReference type="Gene3D" id="2.40.160.50">
    <property type="entry name" value="membrane protein fhac: a member of the omp85/tpsb transporter family"/>
    <property type="match status" value="1"/>
</dbReference>
<dbReference type="Pfam" id="PF01103">
    <property type="entry name" value="Omp85"/>
    <property type="match status" value="1"/>
</dbReference>
<feature type="domain" description="POTRA" evidence="10">
    <location>
        <begin position="347"/>
        <end position="421"/>
    </location>
</feature>
<feature type="chain" id="PRO_5044925760" description="Outer membrane protein assembly factor BamA" evidence="8">
    <location>
        <begin position="21"/>
        <end position="799"/>
    </location>
</feature>
<dbReference type="InterPro" id="IPR010827">
    <property type="entry name" value="BamA/TamA_POTRA"/>
</dbReference>
<keyword evidence="5 8" id="KW-0677">Repeat</keyword>
<keyword evidence="2 8" id="KW-1134">Transmembrane beta strand</keyword>
<evidence type="ECO:0000313" key="12">
    <source>
        <dbReference type="Proteomes" id="UP001501523"/>
    </source>
</evidence>
<feature type="signal peptide" evidence="8">
    <location>
        <begin position="1"/>
        <end position="20"/>
    </location>
</feature>
<accession>A0ABN1IWT5</accession>
<keyword evidence="4 8" id="KW-0732">Signal</keyword>
<dbReference type="Proteomes" id="UP001501523">
    <property type="component" value="Unassembled WGS sequence"/>
</dbReference>
<comment type="function">
    <text evidence="8">Part of the outer membrane protein assembly complex, which is involved in assembly and insertion of beta-barrel proteins into the outer membrane.</text>
</comment>
<keyword evidence="7 8" id="KW-0998">Cell outer membrane</keyword>
<evidence type="ECO:0000256" key="6">
    <source>
        <dbReference type="ARBA" id="ARBA00023136"/>
    </source>
</evidence>
<gene>
    <name evidence="8 11" type="primary">bamA</name>
    <name evidence="11" type="ORF">GCM10009105_33980</name>
</gene>
<dbReference type="Pfam" id="PF07244">
    <property type="entry name" value="POTRA"/>
    <property type="match status" value="5"/>
</dbReference>
<evidence type="ECO:0000256" key="2">
    <source>
        <dbReference type="ARBA" id="ARBA00022452"/>
    </source>
</evidence>
<feature type="domain" description="POTRA" evidence="10">
    <location>
        <begin position="175"/>
        <end position="263"/>
    </location>
</feature>
<comment type="subcellular location">
    <subcellularLocation>
        <location evidence="8">Cell outer membrane</location>
    </subcellularLocation>
    <subcellularLocation>
        <location evidence="1">Membrane</location>
    </subcellularLocation>
</comment>
<dbReference type="PROSITE" id="PS51779">
    <property type="entry name" value="POTRA"/>
    <property type="match status" value="4"/>
</dbReference>
<organism evidence="11 12">
    <name type="scientific">Dokdonella soli</name>
    <dbReference type="NCBI Taxonomy" id="529810"/>
    <lineage>
        <taxon>Bacteria</taxon>
        <taxon>Pseudomonadati</taxon>
        <taxon>Pseudomonadota</taxon>
        <taxon>Gammaproteobacteria</taxon>
        <taxon>Lysobacterales</taxon>
        <taxon>Rhodanobacteraceae</taxon>
        <taxon>Dokdonella</taxon>
    </lineage>
</organism>
<keyword evidence="3 8" id="KW-0812">Transmembrane</keyword>
<evidence type="ECO:0000256" key="4">
    <source>
        <dbReference type="ARBA" id="ARBA00022729"/>
    </source>
</evidence>
<evidence type="ECO:0000256" key="9">
    <source>
        <dbReference type="NCBIfam" id="TIGR03303"/>
    </source>
</evidence>
<feature type="domain" description="POTRA" evidence="10">
    <location>
        <begin position="266"/>
        <end position="344"/>
    </location>
</feature>
<dbReference type="NCBIfam" id="TIGR03303">
    <property type="entry name" value="OM_YaeT"/>
    <property type="match status" value="1"/>
</dbReference>
<dbReference type="PANTHER" id="PTHR12815">
    <property type="entry name" value="SORTING AND ASSEMBLY MACHINERY SAMM50 PROTEIN FAMILY MEMBER"/>
    <property type="match status" value="1"/>
</dbReference>
<comment type="caution">
    <text evidence="11">The sequence shown here is derived from an EMBL/GenBank/DDBJ whole genome shotgun (WGS) entry which is preliminary data.</text>
</comment>
<name>A0ABN1IWT5_9GAMM</name>
<evidence type="ECO:0000259" key="10">
    <source>
        <dbReference type="PROSITE" id="PS51779"/>
    </source>
</evidence>
<dbReference type="HAMAP" id="MF_01430">
    <property type="entry name" value="OM_assembly_BamA"/>
    <property type="match status" value="1"/>
</dbReference>
<evidence type="ECO:0000256" key="3">
    <source>
        <dbReference type="ARBA" id="ARBA00022692"/>
    </source>
</evidence>
<dbReference type="Gene3D" id="3.10.20.310">
    <property type="entry name" value="membrane protein fhac"/>
    <property type="match status" value="5"/>
</dbReference>
<sequence length="799" mass="89441" precursor="true">MKRIAALFLLAFFAARAASAFDAFTISDIRIDGLSRIAPGTVFTYLPVEKGDTLTADRADQAIRALYKTGFFNDVQLGRQGDILVVTVRERPQITKITIRGNKDLREEDLRKGLKGIGLAEGEAFDDLKLNEVQSELIRQYYNRGKYNVSVKTSKVNLDRNRIEVAINIAEGKAAKIKHLNIVGNATYPDKQIRGDFESDTSNWTSWYSKDDQYSREKLSGDLEKLQSFYMDRGYADFNVDSTQVSISPDKRKMYVTANIKEGEIYKVTDIKLTGALVLKEEDLRRLLQIKAGDVFSRKKIEQSVDAISAALSNIGYAFANVEPIPAIDKDKREVGLNFFVNPGKRVYVRKVVFKGNQHTEDEVLRREMRQLEGAWYSQAAIDRSKIRLQRLGFFRTVTIDTPKVPGTDDQVDLSVAVEEQNSGQFTFGLGYSQVQGIIASIGVTQNNFFGTGDRISVTATKSSFLQQYQLSYFEPYLTDDGVGIGYDIKHTKLDTGQQNLASYLSSTDAFDIYLGLPITESDTINTQIGLSKTGIVTLPGSTPQSVIDYIDNLGHHTFHTWNVQLSWAHDTRNRFWNPTRGSLQQLSLETTLPGSTVEYYKVNYRFGQYLHMTDSLTFYGHFNVGYGNTYNSPTSVLPTNHPRYMGNLSGLPFFENFYAGGVADVRGFRDNTLGPYDVFTPLTCPTTDKNCRLPLGGALKTVASAEVIFPTPFVKENNDSTRLSAFFDVGNVFKNKLCVLPECKAYNSWSASQLRASVGLSLVWRAPVGPIVINLARPIKKQNGDDTEVIQFTFGNTF</sequence>
<dbReference type="PANTHER" id="PTHR12815:SF23">
    <property type="entry name" value="OUTER MEMBRANE PROTEIN ASSEMBLY FACTOR BAMA"/>
    <property type="match status" value="1"/>
</dbReference>
<keyword evidence="6 8" id="KW-0472">Membrane</keyword>
<dbReference type="InterPro" id="IPR023707">
    <property type="entry name" value="OM_assembly_BamA"/>
</dbReference>
<evidence type="ECO:0000313" key="11">
    <source>
        <dbReference type="EMBL" id="GAA0722695.1"/>
    </source>
</evidence>
<evidence type="ECO:0000256" key="7">
    <source>
        <dbReference type="ARBA" id="ARBA00023237"/>
    </source>
</evidence>
<dbReference type="InterPro" id="IPR034746">
    <property type="entry name" value="POTRA"/>
</dbReference>
<dbReference type="InterPro" id="IPR039910">
    <property type="entry name" value="D15-like"/>
</dbReference>